<dbReference type="AlphaFoldDB" id="A0A0F9CD43"/>
<gene>
    <name evidence="1" type="ORF">LCGC14_2337210</name>
</gene>
<evidence type="ECO:0000313" key="1">
    <source>
        <dbReference type="EMBL" id="KKL47273.1"/>
    </source>
</evidence>
<proteinExistence type="predicted"/>
<protein>
    <submittedName>
        <fullName evidence="1">Uncharacterized protein</fullName>
    </submittedName>
</protein>
<sequence>MRVLFIGGTGLISSACSRLAIE</sequence>
<accession>A0A0F9CD43</accession>
<name>A0A0F9CD43_9ZZZZ</name>
<organism evidence="1">
    <name type="scientific">marine sediment metagenome</name>
    <dbReference type="NCBI Taxonomy" id="412755"/>
    <lineage>
        <taxon>unclassified sequences</taxon>
        <taxon>metagenomes</taxon>
        <taxon>ecological metagenomes</taxon>
    </lineage>
</organism>
<reference evidence="1" key="1">
    <citation type="journal article" date="2015" name="Nature">
        <title>Complex archaea that bridge the gap between prokaryotes and eukaryotes.</title>
        <authorList>
            <person name="Spang A."/>
            <person name="Saw J.H."/>
            <person name="Jorgensen S.L."/>
            <person name="Zaremba-Niedzwiedzka K."/>
            <person name="Martijn J."/>
            <person name="Lind A.E."/>
            <person name="van Eijk R."/>
            <person name="Schleper C."/>
            <person name="Guy L."/>
            <person name="Ettema T.J."/>
        </authorList>
    </citation>
    <scope>NUCLEOTIDE SEQUENCE</scope>
</reference>
<feature type="non-terminal residue" evidence="1">
    <location>
        <position position="22"/>
    </location>
</feature>
<comment type="caution">
    <text evidence="1">The sequence shown here is derived from an EMBL/GenBank/DDBJ whole genome shotgun (WGS) entry which is preliminary data.</text>
</comment>
<dbReference type="PROSITE" id="PS51257">
    <property type="entry name" value="PROKAR_LIPOPROTEIN"/>
    <property type="match status" value="1"/>
</dbReference>
<dbReference type="EMBL" id="LAZR01033726">
    <property type="protein sequence ID" value="KKL47273.1"/>
    <property type="molecule type" value="Genomic_DNA"/>
</dbReference>